<dbReference type="EMBL" id="CP002417">
    <property type="protein sequence ID" value="ADU37453.1"/>
    <property type="molecule type" value="Genomic_DNA"/>
</dbReference>
<reference evidence="3" key="1">
    <citation type="submission" date="2010-12" db="EMBL/GenBank/DDBJ databases">
        <title>Complete sequence of Variovorax paradoxus EPS.</title>
        <authorList>
            <consortium name="US DOE Joint Genome Institute"/>
            <person name="Lucas S."/>
            <person name="Copeland A."/>
            <person name="Lapidus A."/>
            <person name="Cheng J.-F."/>
            <person name="Goodwin L."/>
            <person name="Pitluck S."/>
            <person name="Teshima H."/>
            <person name="Detter J.C."/>
            <person name="Han C."/>
            <person name="Tapia R."/>
            <person name="Land M."/>
            <person name="Hauser L."/>
            <person name="Kyrpides N."/>
            <person name="Ivanova N."/>
            <person name="Ovchinnikova G."/>
            <person name="Orwin P."/>
            <person name="Han J.-I.G."/>
            <person name="Woyke T."/>
        </authorList>
    </citation>
    <scope>NUCLEOTIDE SEQUENCE [LARGE SCALE GENOMIC DNA]</scope>
    <source>
        <strain evidence="3">EPS</strain>
    </source>
</reference>
<dbReference type="NCBIfam" id="NF033419">
    <property type="entry name" value="T6SS_TagK_dom"/>
    <property type="match status" value="1"/>
</dbReference>
<evidence type="ECO:0000313" key="3">
    <source>
        <dbReference type="Proteomes" id="UP000008917"/>
    </source>
</evidence>
<evidence type="ECO:0008006" key="4">
    <source>
        <dbReference type="Google" id="ProtNLM"/>
    </source>
</evidence>
<protein>
    <recommendedName>
        <fullName evidence="4">TagK domain-containing protein</fullName>
    </recommendedName>
</protein>
<accession>E6VB04</accession>
<feature type="region of interest" description="Disordered" evidence="1">
    <location>
        <begin position="118"/>
        <end position="145"/>
    </location>
</feature>
<dbReference type="KEGG" id="vpe:Varpa_3268"/>
<dbReference type="HOGENOM" id="CLU_834045_0_0_4"/>
<feature type="compositionally biased region" description="Basic and acidic residues" evidence="1">
    <location>
        <begin position="300"/>
        <end position="313"/>
    </location>
</feature>
<reference evidence="2 3" key="2">
    <citation type="journal article" date="2013" name="Genome Announc.">
        <title>Genome of the Root-Associated Plant Growth-Promoting Bacterium Variovorax paradoxus Strain EPS.</title>
        <authorList>
            <person name="Han J.I."/>
            <person name="Spain J.C."/>
            <person name="Leadbetter J.R."/>
            <person name="Ovchinnikova G."/>
            <person name="Goodwin L.A."/>
            <person name="Han C.S."/>
            <person name="Woyke T."/>
            <person name="Davenport K.W."/>
            <person name="Orwin P.M."/>
        </authorList>
    </citation>
    <scope>NUCLEOTIDE SEQUENCE [LARGE SCALE GENOMIC DNA]</scope>
    <source>
        <strain evidence="2 3">EPS</strain>
    </source>
</reference>
<feature type="region of interest" description="Disordered" evidence="1">
    <location>
        <begin position="300"/>
        <end position="333"/>
    </location>
</feature>
<evidence type="ECO:0000313" key="2">
    <source>
        <dbReference type="EMBL" id="ADU37453.1"/>
    </source>
</evidence>
<dbReference type="InterPro" id="IPR047914">
    <property type="entry name" value="TagK-like_C"/>
</dbReference>
<organism evidence="2 3">
    <name type="scientific">Variovorax paradoxus (strain EPS)</name>
    <dbReference type="NCBI Taxonomy" id="595537"/>
    <lineage>
        <taxon>Bacteria</taxon>
        <taxon>Pseudomonadati</taxon>
        <taxon>Pseudomonadota</taxon>
        <taxon>Betaproteobacteria</taxon>
        <taxon>Burkholderiales</taxon>
        <taxon>Comamonadaceae</taxon>
        <taxon>Variovorax</taxon>
    </lineage>
</organism>
<dbReference type="eggNOG" id="ENOG50318HM">
    <property type="taxonomic scope" value="Bacteria"/>
</dbReference>
<dbReference type="STRING" id="595537.Varpa_3268"/>
<name>E6VB04_VARPE</name>
<feature type="compositionally biased region" description="Basic and acidic residues" evidence="1">
    <location>
        <begin position="322"/>
        <end position="333"/>
    </location>
</feature>
<proteinExistence type="predicted"/>
<dbReference type="Proteomes" id="UP000008917">
    <property type="component" value="Chromosome"/>
</dbReference>
<dbReference type="AlphaFoldDB" id="E6VB04"/>
<gene>
    <name evidence="2" type="ordered locus">Varpa_3268</name>
</gene>
<sequence length="333" mass="35357">MSIPPAGAGMADILQPCAEHHGVGAGAVANLCRIAWCGEAEGWQLSNGSYTLMCARNGKRVRAGAVVPVAVGDTLELGLLRFVLEQGTQEARQAPEPMPAALETQAIQSAVPEDRTIGTAPSQTFDLRDLNSPGSDNGRRTDPLTDPFGVLDIAGARSRPAADTLAALLDERPRFEARTAPSAGPSLDAGPAGVLLDELHEEFVRVVQDPGQLAGRTPWEGFVAFGTEAAPTLEELSRQAETYPLLRDILLPREGIDQVIEAFEPLARSGLLDAEPSQDLLGMFAPELARVAKVPLPSLTRREHHELSPDSHVRIGSAGTGARHDDSDREGVL</sequence>
<evidence type="ECO:0000256" key="1">
    <source>
        <dbReference type="SAM" id="MobiDB-lite"/>
    </source>
</evidence>